<feature type="region of interest" description="Disordered" evidence="2">
    <location>
        <begin position="224"/>
        <end position="311"/>
    </location>
</feature>
<evidence type="ECO:0000256" key="3">
    <source>
        <dbReference type="SAM" id="Phobius"/>
    </source>
</evidence>
<dbReference type="AlphaFoldDB" id="A0AAU2A8M8"/>
<gene>
    <name evidence="5" type="ORF">OHA22_32340</name>
</gene>
<feature type="compositionally biased region" description="Pro residues" evidence="2">
    <location>
        <begin position="289"/>
        <end position="301"/>
    </location>
</feature>
<reference evidence="5" key="1">
    <citation type="submission" date="2022-10" db="EMBL/GenBank/DDBJ databases">
        <title>The complete genomes of actinobacterial strains from the NBC collection.</title>
        <authorList>
            <person name="Joergensen T.S."/>
            <person name="Alvarez Arevalo M."/>
            <person name="Sterndorff E.B."/>
            <person name="Faurdal D."/>
            <person name="Vuksanovic O."/>
            <person name="Mourched A.-S."/>
            <person name="Charusanti P."/>
            <person name="Shaw S."/>
            <person name="Blin K."/>
            <person name="Weber T."/>
        </authorList>
    </citation>
    <scope>NUCLEOTIDE SEQUENCE</scope>
    <source>
        <strain evidence="5">NBC_00093</strain>
    </source>
</reference>
<feature type="compositionally biased region" description="Basic and acidic residues" evidence="2">
    <location>
        <begin position="631"/>
        <end position="640"/>
    </location>
</feature>
<accession>A0AAU2A8M8</accession>
<dbReference type="InterPro" id="IPR016032">
    <property type="entry name" value="Sig_transdc_resp-reg_C-effctor"/>
</dbReference>
<keyword evidence="3" id="KW-0812">Transmembrane</keyword>
<protein>
    <submittedName>
        <fullName evidence="5">LysM peptidoglycan-binding domain-containing protein</fullName>
    </submittedName>
</protein>
<dbReference type="InterPro" id="IPR036388">
    <property type="entry name" value="WH-like_DNA-bd_sf"/>
</dbReference>
<keyword evidence="3" id="KW-1133">Transmembrane helix</keyword>
<feature type="transmembrane region" description="Helical" evidence="3">
    <location>
        <begin position="100"/>
        <end position="117"/>
    </location>
</feature>
<dbReference type="GO" id="GO:0006355">
    <property type="term" value="P:regulation of DNA-templated transcription"/>
    <property type="evidence" value="ECO:0007669"/>
    <property type="project" value="InterPro"/>
</dbReference>
<sequence length="1005" mass="108053">MWRSAHLLRGLLATGVLTALAVGIPWGLACYIGWPLPHHVPTWPEFEGALLAPMSTNFLLRTLACILWPVWSAFVFDVARATADEIRYLPRPAISHAGPLNALATVLVGTIIMAMLPQRPTTPAAAAPASAATSTVITESSSTLLQTRLVAIARPVTAQTQGRSHATGTVEVESPHAGIYDSLWRIADRALGDGNRWPQIYALNRGRPQPDGRTLTTPNLIRPGWILRLPDHPRAPGTRDPGHRESATPAPESPHPPHTSAPTTPNPTESPDTSPPTSTEPPGATPSAPHSPPNDSSPPLPSHESPRQPGISLPTGAFVGIGLAALITAVLLTVRRRHRVRYRPGSGERDDLTIAPVVRALRLAHDDSTRTDDPDDAPADADRPAHPRQALPRTPQPTDENVVPAAPLPTNERVIGVNDGQAVAWNIARARGLGLIGPGALDAIRALLVALLAEPRCSTTSAVEILIPASDARTLLGEHPSHLARLRVVDDLDAALDTMEAELLARTPTDAGPGTVPDEAGPPVGDLVLVATPAPHADRRLQAVLDNGSTLGLAGVLYGQWRPGGTARIRPDGTVAATSSSVADLLTGARLFTLPTNDAQALLDLLHDAQPAQHPKAQRPPAAPPMPPLASDRHDLDTEAHTPWPAPARPRRGLAYGPASRPGAQQPPPSDDRGHPVGPENAQREEASATTRDGDPTPANVRSPAVHVPDREHTFRKTDDGSGLYTRLTAEGRPTERAPSAPRPLQLAVLGRVRLTHHQPGGGEHADLSPALAPKQREVLAYLALHRDGTRREALTTAIWPDAPRDRPYNSFHATLSQLRRALRTATHDVLSDVTVHADGHYGLDRDQVTVDLWHLQDALENSRHYTSEHYHRTALEHVVELYGGDLAGDLSAEWIEAPREALRRDVLDAVSALVRILRDDEPEQALALLERARTLDRYNEAIYRDIARFQAHLGQQEAIPRTLTLLTTTLAEIDDAPSQETVDLCDFLQRSRSAKRITGGRTAG</sequence>
<feature type="transmembrane region" description="Helical" evidence="3">
    <location>
        <begin position="58"/>
        <end position="79"/>
    </location>
</feature>
<feature type="transmembrane region" description="Helical" evidence="3">
    <location>
        <begin position="12"/>
        <end position="34"/>
    </location>
</feature>
<keyword evidence="3" id="KW-0472">Membrane</keyword>
<dbReference type="InterPro" id="IPR005158">
    <property type="entry name" value="BTAD"/>
</dbReference>
<feature type="compositionally biased region" description="Basic and acidic residues" evidence="2">
    <location>
        <begin position="363"/>
        <end position="372"/>
    </location>
</feature>
<dbReference type="PANTHER" id="PTHR35807">
    <property type="entry name" value="TRANSCRIPTIONAL REGULATOR REDD-RELATED"/>
    <property type="match status" value="1"/>
</dbReference>
<dbReference type="CDD" id="cd00118">
    <property type="entry name" value="LysM"/>
    <property type="match status" value="1"/>
</dbReference>
<feature type="domain" description="Bacterial transcriptional activator" evidence="4">
    <location>
        <begin position="851"/>
        <end position="990"/>
    </location>
</feature>
<feature type="region of interest" description="Disordered" evidence="2">
    <location>
        <begin position="363"/>
        <end position="406"/>
    </location>
</feature>
<dbReference type="InterPro" id="IPR018392">
    <property type="entry name" value="LysM"/>
</dbReference>
<organism evidence="5">
    <name type="scientific">Streptomyces sp. NBC_00093</name>
    <dbReference type="NCBI Taxonomy" id="2975649"/>
    <lineage>
        <taxon>Bacteria</taxon>
        <taxon>Bacillati</taxon>
        <taxon>Actinomycetota</taxon>
        <taxon>Actinomycetes</taxon>
        <taxon>Kitasatosporales</taxon>
        <taxon>Streptomycetaceae</taxon>
        <taxon>Streptomyces</taxon>
    </lineage>
</organism>
<evidence type="ECO:0000313" key="5">
    <source>
        <dbReference type="EMBL" id="WTT19884.1"/>
    </source>
</evidence>
<keyword evidence="1" id="KW-0902">Two-component regulatory system</keyword>
<dbReference type="GO" id="GO:0003677">
    <property type="term" value="F:DNA binding"/>
    <property type="evidence" value="ECO:0007669"/>
    <property type="project" value="InterPro"/>
</dbReference>
<dbReference type="Gene3D" id="1.10.10.10">
    <property type="entry name" value="Winged helix-like DNA-binding domain superfamily/Winged helix DNA-binding domain"/>
    <property type="match status" value="1"/>
</dbReference>
<dbReference type="InterPro" id="IPR051677">
    <property type="entry name" value="AfsR-DnrI-RedD_regulator"/>
</dbReference>
<name>A0AAU2A8M8_9ACTN</name>
<evidence type="ECO:0000259" key="4">
    <source>
        <dbReference type="SMART" id="SM01043"/>
    </source>
</evidence>
<dbReference type="Gene3D" id="3.10.350.10">
    <property type="entry name" value="LysM domain"/>
    <property type="match status" value="1"/>
</dbReference>
<dbReference type="InterPro" id="IPR036779">
    <property type="entry name" value="LysM_dom_sf"/>
</dbReference>
<feature type="compositionally biased region" description="Basic and acidic residues" evidence="2">
    <location>
        <begin position="682"/>
        <end position="695"/>
    </location>
</feature>
<dbReference type="GO" id="GO:0000160">
    <property type="term" value="P:phosphorelay signal transduction system"/>
    <property type="evidence" value="ECO:0007669"/>
    <property type="project" value="UniProtKB-KW"/>
</dbReference>
<feature type="compositionally biased region" description="Basic and acidic residues" evidence="2">
    <location>
        <begin position="708"/>
        <end position="720"/>
    </location>
</feature>
<feature type="compositionally biased region" description="Low complexity" evidence="2">
    <location>
        <begin position="260"/>
        <end position="288"/>
    </location>
</feature>
<dbReference type="SMART" id="SM01043">
    <property type="entry name" value="BTAD"/>
    <property type="match status" value="1"/>
</dbReference>
<dbReference type="SUPFAM" id="SSF48452">
    <property type="entry name" value="TPR-like"/>
    <property type="match status" value="1"/>
</dbReference>
<evidence type="ECO:0000256" key="1">
    <source>
        <dbReference type="ARBA" id="ARBA00023012"/>
    </source>
</evidence>
<dbReference type="PROSITE" id="PS51257">
    <property type="entry name" value="PROKAR_LIPOPROTEIN"/>
    <property type="match status" value="1"/>
</dbReference>
<dbReference type="Gene3D" id="1.25.40.10">
    <property type="entry name" value="Tetratricopeptide repeat domain"/>
    <property type="match status" value="1"/>
</dbReference>
<dbReference type="InterPro" id="IPR011990">
    <property type="entry name" value="TPR-like_helical_dom_sf"/>
</dbReference>
<evidence type="ECO:0000256" key="2">
    <source>
        <dbReference type="SAM" id="MobiDB-lite"/>
    </source>
</evidence>
<feature type="region of interest" description="Disordered" evidence="2">
    <location>
        <begin position="612"/>
        <end position="726"/>
    </location>
</feature>
<dbReference type="SUPFAM" id="SSF46894">
    <property type="entry name" value="C-terminal effector domain of the bipartite response regulators"/>
    <property type="match status" value="1"/>
</dbReference>
<proteinExistence type="predicted"/>
<dbReference type="EMBL" id="CP108222">
    <property type="protein sequence ID" value="WTT19884.1"/>
    <property type="molecule type" value="Genomic_DNA"/>
</dbReference>